<gene>
    <name evidence="2" type="ORF">FLX08_24035</name>
</gene>
<dbReference type="EMBL" id="VIRM01000031">
    <property type="protein sequence ID" value="TQS18611.1"/>
    <property type="molecule type" value="Genomic_DNA"/>
</dbReference>
<sequence>MDHIDILGTPIPNAGPVFFAALAIHVTAGITCVSCGAIAALTRKGSPWHRRFGRTYLWAWAVAYLTLTVMSVIRWRENVHLFVIGTLGFTAALTGYANRRRRPDLHILAMGTSYVLLLIGFYVDNGPHLPLWDRLPTVAYWLLPALIGSPLIAHAIVRRRQRHAPARRDSR</sequence>
<keyword evidence="1" id="KW-0812">Transmembrane</keyword>
<comment type="caution">
    <text evidence="2">The sequence shown here is derived from an EMBL/GenBank/DDBJ whole genome shotgun (WGS) entry which is preliminary data.</text>
</comment>
<protein>
    <submittedName>
        <fullName evidence="2">DUF2306 domain-containing protein</fullName>
    </submittedName>
</protein>
<keyword evidence="1" id="KW-0472">Membrane</keyword>
<evidence type="ECO:0000313" key="2">
    <source>
        <dbReference type="EMBL" id="TQS18611.1"/>
    </source>
</evidence>
<accession>A0A544YPA9</accession>
<feature type="transmembrane region" description="Helical" evidence="1">
    <location>
        <begin position="17"/>
        <end position="43"/>
    </location>
</feature>
<reference evidence="2 3" key="1">
    <citation type="submission" date="2019-07" db="EMBL/GenBank/DDBJ databases">
        <title>Microbispora hainanensis DSM 45428.</title>
        <authorList>
            <person name="Thawai C."/>
        </authorList>
    </citation>
    <scope>NUCLEOTIDE SEQUENCE [LARGE SCALE GENOMIC DNA]</scope>
    <source>
        <strain evidence="2 3">DSM 45428</strain>
    </source>
</reference>
<dbReference type="RefSeq" id="WP_142621561.1">
    <property type="nucleotide sequence ID" value="NZ_VIRM01000031.1"/>
</dbReference>
<feature type="transmembrane region" description="Helical" evidence="1">
    <location>
        <begin position="105"/>
        <end position="123"/>
    </location>
</feature>
<feature type="transmembrane region" description="Helical" evidence="1">
    <location>
        <begin position="138"/>
        <end position="157"/>
    </location>
</feature>
<organism evidence="2 3">
    <name type="scientific">Microbispora hainanensis</name>
    <dbReference type="NCBI Taxonomy" id="568844"/>
    <lineage>
        <taxon>Bacteria</taxon>
        <taxon>Bacillati</taxon>
        <taxon>Actinomycetota</taxon>
        <taxon>Actinomycetes</taxon>
        <taxon>Streptosporangiales</taxon>
        <taxon>Streptosporangiaceae</taxon>
        <taxon>Microbispora</taxon>
    </lineage>
</organism>
<dbReference type="Proteomes" id="UP000316541">
    <property type="component" value="Unassembled WGS sequence"/>
</dbReference>
<feature type="transmembrane region" description="Helical" evidence="1">
    <location>
        <begin position="55"/>
        <end position="73"/>
    </location>
</feature>
<evidence type="ECO:0000256" key="1">
    <source>
        <dbReference type="SAM" id="Phobius"/>
    </source>
</evidence>
<keyword evidence="1" id="KW-1133">Transmembrane helix</keyword>
<proteinExistence type="predicted"/>
<evidence type="ECO:0000313" key="3">
    <source>
        <dbReference type="Proteomes" id="UP000316541"/>
    </source>
</evidence>
<name>A0A544YPA9_9ACTN</name>
<dbReference type="AlphaFoldDB" id="A0A544YPA9"/>
<feature type="transmembrane region" description="Helical" evidence="1">
    <location>
        <begin position="79"/>
        <end position="98"/>
    </location>
</feature>